<dbReference type="Pfam" id="PF13908">
    <property type="entry name" value="Shisa_N"/>
    <property type="match status" value="1"/>
</dbReference>
<feature type="transmembrane region" description="Helical" evidence="2">
    <location>
        <begin position="180"/>
        <end position="204"/>
    </location>
</feature>
<evidence type="ECO:0000256" key="1">
    <source>
        <dbReference type="SAM" id="MobiDB-lite"/>
    </source>
</evidence>
<dbReference type="InterPro" id="IPR053891">
    <property type="entry name" value="Shisa_N"/>
</dbReference>
<feature type="domain" description="Shisa N-terminal" evidence="3">
    <location>
        <begin position="113"/>
        <end position="158"/>
    </location>
</feature>
<dbReference type="EMBL" id="WNYA01000004">
    <property type="protein sequence ID" value="KAG8575388.1"/>
    <property type="molecule type" value="Genomic_DNA"/>
</dbReference>
<dbReference type="Proteomes" id="UP000824782">
    <property type="component" value="Unassembled WGS sequence"/>
</dbReference>
<protein>
    <recommendedName>
        <fullName evidence="3">Shisa N-terminal domain-containing protein</fullName>
    </recommendedName>
</protein>
<reference evidence="4" key="1">
    <citation type="thesis" date="2020" institute="ProQuest LLC" country="789 East Eisenhower Parkway, Ann Arbor, MI, USA">
        <title>Comparative Genomics and Chromosome Evolution.</title>
        <authorList>
            <person name="Mudd A.B."/>
        </authorList>
    </citation>
    <scope>NUCLEOTIDE SEQUENCE</scope>
    <source>
        <strain evidence="4">237g6f4</strain>
        <tissue evidence="4">Blood</tissue>
    </source>
</reference>
<evidence type="ECO:0000256" key="2">
    <source>
        <dbReference type="SAM" id="Phobius"/>
    </source>
</evidence>
<keyword evidence="2" id="KW-1133">Transmembrane helix</keyword>
<dbReference type="AlphaFoldDB" id="A0AAV7BS49"/>
<gene>
    <name evidence="4" type="ORF">GDO81_009540</name>
</gene>
<evidence type="ECO:0000313" key="5">
    <source>
        <dbReference type="Proteomes" id="UP000824782"/>
    </source>
</evidence>
<name>A0AAV7BS49_ENGPU</name>
<feature type="region of interest" description="Disordered" evidence="1">
    <location>
        <begin position="244"/>
        <end position="264"/>
    </location>
</feature>
<evidence type="ECO:0000313" key="4">
    <source>
        <dbReference type="EMBL" id="KAG8575388.1"/>
    </source>
</evidence>
<feature type="compositionally biased region" description="Basic and acidic residues" evidence="1">
    <location>
        <begin position="250"/>
        <end position="264"/>
    </location>
</feature>
<evidence type="ECO:0000259" key="3">
    <source>
        <dbReference type="Pfam" id="PF13908"/>
    </source>
</evidence>
<accession>A0AAV7BS49</accession>
<proteinExistence type="predicted"/>
<keyword evidence="2" id="KW-0472">Membrane</keyword>
<keyword evidence="2" id="KW-0812">Transmembrane</keyword>
<organism evidence="4 5">
    <name type="scientific">Engystomops pustulosus</name>
    <name type="common">Tungara frog</name>
    <name type="synonym">Physalaemus pustulosus</name>
    <dbReference type="NCBI Taxonomy" id="76066"/>
    <lineage>
        <taxon>Eukaryota</taxon>
        <taxon>Metazoa</taxon>
        <taxon>Chordata</taxon>
        <taxon>Craniata</taxon>
        <taxon>Vertebrata</taxon>
        <taxon>Euteleostomi</taxon>
        <taxon>Amphibia</taxon>
        <taxon>Batrachia</taxon>
        <taxon>Anura</taxon>
        <taxon>Neobatrachia</taxon>
        <taxon>Hyloidea</taxon>
        <taxon>Leptodactylidae</taxon>
        <taxon>Leiuperinae</taxon>
        <taxon>Engystomops</taxon>
    </lineage>
</organism>
<sequence length="264" mass="30216">MTRGHAASGIAQILRPVDGRKYGRSIQGCLNKGAVQTEWTYSHPSVQHVMDAKDNVACGFFVSFFPPHCSGKQCPQNTETPEKMKRLNSANLLRLTVLLLNYLWKASTVNVRTCEGYPGQGDVYHTGFHCPRLSDSKEHMYCCWPGNDTLKYCCKQDEFESVMRVNLSETLSTYIYRSPLPLLGIGFYGLLILSLMIVDFIYYYRLNKKAFYNMLSHMWIGRHFIIPLFQRNLEDSIQQKNKGVTARMTADARPDEHRPLEGNV</sequence>
<keyword evidence="5" id="KW-1185">Reference proteome</keyword>
<comment type="caution">
    <text evidence="4">The sequence shown here is derived from an EMBL/GenBank/DDBJ whole genome shotgun (WGS) entry which is preliminary data.</text>
</comment>